<evidence type="ECO:0000313" key="2">
    <source>
        <dbReference type="Proteomes" id="UP000204031"/>
    </source>
</evidence>
<dbReference type="GeneID" id="15010708"/>
<dbReference type="Proteomes" id="UP000204031">
    <property type="component" value="Segment"/>
</dbReference>
<gene>
    <name evidence="1" type="ORF">VPNG_00081</name>
</gene>
<protein>
    <submittedName>
        <fullName evidence="1">Uncharacterized protein</fullName>
    </submittedName>
</protein>
<name>M4SP83_9CAUD</name>
<organism evidence="1 2">
    <name type="scientific">Vibrio phage VBP47</name>
    <dbReference type="NCBI Taxonomy" id="754073"/>
    <lineage>
        <taxon>Viruses</taxon>
        <taxon>Duplodnaviria</taxon>
        <taxon>Heunggongvirae</taxon>
        <taxon>Uroviricota</taxon>
        <taxon>Caudoviricetes</taxon>
        <taxon>Schitoviridae</taxon>
        <taxon>Fuhrmanvirinae</taxon>
        <taxon>Stoningtonvirus</taxon>
        <taxon>Stoningtonvirus VBP47</taxon>
    </lineage>
</organism>
<evidence type="ECO:0000313" key="1">
    <source>
        <dbReference type="EMBL" id="AGH57105.1"/>
    </source>
</evidence>
<proteinExistence type="predicted"/>
<sequence>MADIRYEVRESMPEKQALIIISTDHNGAQQALFCNEIFHRKESVESCISYWHDFSWTPRVRLSTAQLKVFQSREVLLLGTLEECVKYARTARMLY</sequence>
<dbReference type="RefSeq" id="YP_007674176.1">
    <property type="nucleotide sequence ID" value="NC_020848.1"/>
</dbReference>
<reference evidence="1 2" key="1">
    <citation type="submission" date="2010-11" db="EMBL/GenBank/DDBJ databases">
        <title>The Genome Sequence of Vibrio phage VBP47.</title>
        <authorList>
            <consortium name="The Broad Institute Genome Sequencing Platform"/>
            <person name="Henn M.R."/>
            <person name="Wharam S."/>
            <person name="Gilg I."/>
            <person name="Martinez Martinez J."/>
            <person name="Wilson W."/>
            <person name="Levin J."/>
            <person name="Malboeuf C."/>
            <person name="Casali M."/>
            <person name="Russ C."/>
            <person name="Lennon N."/>
            <person name="Chapman S.B."/>
            <person name="Erlich R."/>
            <person name="Young S.K."/>
            <person name="Yandava C."/>
            <person name="Zeng Q."/>
            <person name="Fitzgerald M.F."/>
            <person name="Alvarado L."/>
            <person name="Anderson S."/>
            <person name="Berlin A."/>
            <person name="Chen Z."/>
            <person name="Freedman E."/>
            <person name="Gellesch M."/>
            <person name="Goldberg J."/>
            <person name="Green L."/>
            <person name="Griggs A."/>
            <person name="Gujja S."/>
            <person name="Heilman E."/>
            <person name="Heiman D."/>
            <person name="Hollinger A."/>
            <person name="Howarth C."/>
            <person name="Larson L."/>
            <person name="Mehta T."/>
            <person name="Neiman D."/>
            <person name="Pearson M."/>
            <person name="Roberts A."/>
            <person name="Ryan E."/>
            <person name="Saif S."/>
            <person name="Shea T."/>
            <person name="Shenoy N."/>
            <person name="Sisk P."/>
            <person name="Stolte C."/>
            <person name="Sykes S."/>
            <person name="White J."/>
            <person name="Haas B."/>
            <person name="Nusbaum C."/>
            <person name="Birren B."/>
        </authorList>
    </citation>
    <scope>NUCLEOTIDE SEQUENCE [LARGE SCALE GENOMIC DNA]</scope>
    <source>
        <strain evidence="1 2">VBP47</strain>
    </source>
</reference>
<keyword evidence="2" id="KW-1185">Reference proteome</keyword>
<dbReference type="KEGG" id="vg:15010708"/>
<accession>M4SP83</accession>
<dbReference type="EMBL" id="HQ634194">
    <property type="protein sequence ID" value="AGH57105.1"/>
    <property type="molecule type" value="Genomic_DNA"/>
</dbReference>